<feature type="domain" description="Nudix hydrolase" evidence="5">
    <location>
        <begin position="5"/>
        <end position="135"/>
    </location>
</feature>
<organism evidence="6 7">
    <name type="scientific">Actinomadura litoris</name>
    <dbReference type="NCBI Taxonomy" id="2678616"/>
    <lineage>
        <taxon>Bacteria</taxon>
        <taxon>Bacillati</taxon>
        <taxon>Actinomycetota</taxon>
        <taxon>Actinomycetes</taxon>
        <taxon>Streptosporangiales</taxon>
        <taxon>Thermomonosporaceae</taxon>
        <taxon>Actinomadura</taxon>
    </lineage>
</organism>
<proteinExistence type="inferred from homology"/>
<evidence type="ECO:0000259" key="5">
    <source>
        <dbReference type="PROSITE" id="PS51462"/>
    </source>
</evidence>
<evidence type="ECO:0000313" key="7">
    <source>
        <dbReference type="Proteomes" id="UP000432015"/>
    </source>
</evidence>
<dbReference type="InterPro" id="IPR000086">
    <property type="entry name" value="NUDIX_hydrolase_dom"/>
</dbReference>
<dbReference type="PANTHER" id="PTHR43046">
    <property type="entry name" value="GDP-MANNOSE MANNOSYL HYDROLASE"/>
    <property type="match status" value="1"/>
</dbReference>
<dbReference type="EMBL" id="WOFH01000006">
    <property type="protein sequence ID" value="MUN38735.1"/>
    <property type="molecule type" value="Genomic_DNA"/>
</dbReference>
<comment type="cofactor">
    <cofactor evidence="1">
        <name>Mg(2+)</name>
        <dbReference type="ChEBI" id="CHEBI:18420"/>
    </cofactor>
</comment>
<dbReference type="GO" id="GO:0016787">
    <property type="term" value="F:hydrolase activity"/>
    <property type="evidence" value="ECO:0007669"/>
    <property type="project" value="UniProtKB-KW"/>
</dbReference>
<evidence type="ECO:0000256" key="1">
    <source>
        <dbReference type="ARBA" id="ARBA00001946"/>
    </source>
</evidence>
<evidence type="ECO:0000256" key="2">
    <source>
        <dbReference type="ARBA" id="ARBA00005582"/>
    </source>
</evidence>
<dbReference type="RefSeq" id="WP_156217884.1">
    <property type="nucleotide sequence ID" value="NZ_WOFH01000006.1"/>
</dbReference>
<comment type="caution">
    <text evidence="6">The sequence shown here is derived from an EMBL/GenBank/DDBJ whole genome shotgun (WGS) entry which is preliminary data.</text>
</comment>
<dbReference type="Pfam" id="PF00293">
    <property type="entry name" value="NUDIX"/>
    <property type="match status" value="1"/>
</dbReference>
<dbReference type="PRINTS" id="PR00502">
    <property type="entry name" value="NUDIXFAMILY"/>
</dbReference>
<keyword evidence="3 4" id="KW-0378">Hydrolase</keyword>
<gene>
    <name evidence="6" type="ORF">GNZ18_19295</name>
</gene>
<dbReference type="InterPro" id="IPR020476">
    <property type="entry name" value="Nudix_hydrolase"/>
</dbReference>
<dbReference type="CDD" id="cd02883">
    <property type="entry name" value="NUDIX_Hydrolase"/>
    <property type="match status" value="1"/>
</dbReference>
<dbReference type="PROSITE" id="PS51462">
    <property type="entry name" value="NUDIX"/>
    <property type="match status" value="1"/>
</dbReference>
<dbReference type="Gene3D" id="3.90.79.10">
    <property type="entry name" value="Nucleoside Triphosphate Pyrophosphohydrolase"/>
    <property type="match status" value="1"/>
</dbReference>
<dbReference type="InterPro" id="IPR020084">
    <property type="entry name" value="NUDIX_hydrolase_CS"/>
</dbReference>
<evidence type="ECO:0000256" key="4">
    <source>
        <dbReference type="RuleBase" id="RU003476"/>
    </source>
</evidence>
<reference evidence="6 7" key="1">
    <citation type="submission" date="2019-11" db="EMBL/GenBank/DDBJ databases">
        <authorList>
            <person name="Cao P."/>
        </authorList>
    </citation>
    <scope>NUCLEOTIDE SEQUENCE [LARGE SCALE GENOMIC DNA]</scope>
    <source>
        <strain evidence="6 7">NEAU-AAG5</strain>
    </source>
</reference>
<dbReference type="PANTHER" id="PTHR43046:SF14">
    <property type="entry name" value="MUTT_NUDIX FAMILY PROTEIN"/>
    <property type="match status" value="1"/>
</dbReference>
<evidence type="ECO:0000256" key="3">
    <source>
        <dbReference type="ARBA" id="ARBA00022801"/>
    </source>
</evidence>
<name>A0A7K1L391_9ACTN</name>
<dbReference type="AlphaFoldDB" id="A0A7K1L391"/>
<dbReference type="InterPro" id="IPR015797">
    <property type="entry name" value="NUDIX_hydrolase-like_dom_sf"/>
</dbReference>
<dbReference type="PROSITE" id="PS00893">
    <property type="entry name" value="NUDIX_BOX"/>
    <property type="match status" value="1"/>
</dbReference>
<dbReference type="Proteomes" id="UP000432015">
    <property type="component" value="Unassembled WGS sequence"/>
</dbReference>
<evidence type="ECO:0000313" key="6">
    <source>
        <dbReference type="EMBL" id="MUN38735.1"/>
    </source>
</evidence>
<keyword evidence="7" id="KW-1185">Reference proteome</keyword>
<comment type="similarity">
    <text evidence="2 4">Belongs to the Nudix hydrolase family.</text>
</comment>
<dbReference type="SUPFAM" id="SSF55811">
    <property type="entry name" value="Nudix"/>
    <property type="match status" value="1"/>
</dbReference>
<protein>
    <submittedName>
        <fullName evidence="6">NUDIX domain-containing protein</fullName>
    </submittedName>
</protein>
<accession>A0A7K1L391</accession>
<sequence length="144" mass="15888">MTALPRHSVAVAGVVIDDQDRALLIRRLENGRWEPPGGVLELGETFAEGVRREVKEETGLGVEPGALTGVYKNMAHGIVTLAFRCHVLGGTLMTNPEADAFRWATADEVAYLTNEVFTYRILDAYRDDLRPALREHDGVNLARS</sequence>